<dbReference type="EMBL" id="ML119107">
    <property type="protein sequence ID" value="RPB16725.1"/>
    <property type="molecule type" value="Genomic_DNA"/>
</dbReference>
<protein>
    <submittedName>
        <fullName evidence="2">Uncharacterized protein</fullName>
    </submittedName>
</protein>
<evidence type="ECO:0000256" key="1">
    <source>
        <dbReference type="SAM" id="SignalP"/>
    </source>
</evidence>
<keyword evidence="1" id="KW-0732">Signal</keyword>
<dbReference type="InParanoid" id="A0A3N4LFK8"/>
<dbReference type="OrthoDB" id="5353106at2759"/>
<keyword evidence="3" id="KW-1185">Reference proteome</keyword>
<reference evidence="2 3" key="1">
    <citation type="journal article" date="2018" name="Nat. Ecol. Evol.">
        <title>Pezizomycetes genomes reveal the molecular basis of ectomycorrhizal truffle lifestyle.</title>
        <authorList>
            <person name="Murat C."/>
            <person name="Payen T."/>
            <person name="Noel B."/>
            <person name="Kuo A."/>
            <person name="Morin E."/>
            <person name="Chen J."/>
            <person name="Kohler A."/>
            <person name="Krizsan K."/>
            <person name="Balestrini R."/>
            <person name="Da Silva C."/>
            <person name="Montanini B."/>
            <person name="Hainaut M."/>
            <person name="Levati E."/>
            <person name="Barry K.W."/>
            <person name="Belfiori B."/>
            <person name="Cichocki N."/>
            <person name="Clum A."/>
            <person name="Dockter R.B."/>
            <person name="Fauchery L."/>
            <person name="Guy J."/>
            <person name="Iotti M."/>
            <person name="Le Tacon F."/>
            <person name="Lindquist E.A."/>
            <person name="Lipzen A."/>
            <person name="Malagnac F."/>
            <person name="Mello A."/>
            <person name="Molinier V."/>
            <person name="Miyauchi S."/>
            <person name="Poulain J."/>
            <person name="Riccioni C."/>
            <person name="Rubini A."/>
            <person name="Sitrit Y."/>
            <person name="Splivallo R."/>
            <person name="Traeger S."/>
            <person name="Wang M."/>
            <person name="Zifcakova L."/>
            <person name="Wipf D."/>
            <person name="Zambonelli A."/>
            <person name="Paolocci F."/>
            <person name="Nowrousian M."/>
            <person name="Ottonello S."/>
            <person name="Baldrian P."/>
            <person name="Spatafora J.W."/>
            <person name="Henrissat B."/>
            <person name="Nagy L.G."/>
            <person name="Aury J.M."/>
            <person name="Wincker P."/>
            <person name="Grigoriev I.V."/>
            <person name="Bonfante P."/>
            <person name="Martin F.M."/>
        </authorList>
    </citation>
    <scope>NUCLEOTIDE SEQUENCE [LARGE SCALE GENOMIC DNA]</scope>
    <source>
        <strain evidence="2 3">CCBAS932</strain>
    </source>
</reference>
<dbReference type="Proteomes" id="UP000277580">
    <property type="component" value="Unassembled WGS sequence"/>
</dbReference>
<gene>
    <name evidence="2" type="ORF">P167DRAFT_531689</name>
</gene>
<evidence type="ECO:0000313" key="2">
    <source>
        <dbReference type="EMBL" id="RPB16725.1"/>
    </source>
</evidence>
<organism evidence="2 3">
    <name type="scientific">Morchella conica CCBAS932</name>
    <dbReference type="NCBI Taxonomy" id="1392247"/>
    <lineage>
        <taxon>Eukaryota</taxon>
        <taxon>Fungi</taxon>
        <taxon>Dikarya</taxon>
        <taxon>Ascomycota</taxon>
        <taxon>Pezizomycotina</taxon>
        <taxon>Pezizomycetes</taxon>
        <taxon>Pezizales</taxon>
        <taxon>Morchellaceae</taxon>
        <taxon>Morchella</taxon>
    </lineage>
</organism>
<name>A0A3N4LFK8_9PEZI</name>
<evidence type="ECO:0000313" key="3">
    <source>
        <dbReference type="Proteomes" id="UP000277580"/>
    </source>
</evidence>
<feature type="chain" id="PRO_5018189937" evidence="1">
    <location>
        <begin position="20"/>
        <end position="118"/>
    </location>
</feature>
<sequence length="118" mass="13292">MRFLSLTLLLITFAVYVAALPSSRKGQAPFRQASRGVGYLVARDSEQATRGMLGSWGERFYQKPVANESKLEARRAKVDALLLCQQDCTRIWNPTHPSQFWSDCNECCRKIGDAVAYC</sequence>
<accession>A0A3N4LFK8</accession>
<feature type="signal peptide" evidence="1">
    <location>
        <begin position="1"/>
        <end position="19"/>
    </location>
</feature>
<dbReference type="AlphaFoldDB" id="A0A3N4LFK8"/>
<proteinExistence type="predicted"/>